<proteinExistence type="predicted"/>
<name>G2YHY8_BOTF4</name>
<gene>
    <name evidence="1" type="ORF">BofuT4_P016310.1</name>
</gene>
<evidence type="ECO:0000313" key="1">
    <source>
        <dbReference type="EMBL" id="CCD51325.1"/>
    </source>
</evidence>
<sequence>MSSRSLQCHVWDIVTWWYSMSALPRNTFNDGWVDVQSVSPLSVGCREYRVPQDSGTEG</sequence>
<dbReference type="Proteomes" id="UP000008177">
    <property type="component" value="Unplaced contigs"/>
</dbReference>
<dbReference type="HOGENOM" id="CLU_2978874_0_0_1"/>
<dbReference type="InParanoid" id="G2YHY8"/>
<organism evidence="1 2">
    <name type="scientific">Botryotinia fuckeliana (strain T4)</name>
    <name type="common">Noble rot fungus</name>
    <name type="synonym">Botrytis cinerea</name>
    <dbReference type="NCBI Taxonomy" id="999810"/>
    <lineage>
        <taxon>Eukaryota</taxon>
        <taxon>Fungi</taxon>
        <taxon>Dikarya</taxon>
        <taxon>Ascomycota</taxon>
        <taxon>Pezizomycotina</taxon>
        <taxon>Leotiomycetes</taxon>
        <taxon>Helotiales</taxon>
        <taxon>Sclerotiniaceae</taxon>
        <taxon>Botrytis</taxon>
    </lineage>
</organism>
<evidence type="ECO:0000313" key="2">
    <source>
        <dbReference type="Proteomes" id="UP000008177"/>
    </source>
</evidence>
<protein>
    <submittedName>
        <fullName evidence="1">Uncharacterized protein</fullName>
    </submittedName>
</protein>
<reference evidence="2" key="1">
    <citation type="journal article" date="2011" name="PLoS Genet.">
        <title>Genomic analysis of the necrotrophic fungal pathogens Sclerotinia sclerotiorum and Botrytis cinerea.</title>
        <authorList>
            <person name="Amselem J."/>
            <person name="Cuomo C.A."/>
            <person name="van Kan J.A."/>
            <person name="Viaud M."/>
            <person name="Benito E.P."/>
            <person name="Couloux A."/>
            <person name="Coutinho P.M."/>
            <person name="de Vries R.P."/>
            <person name="Dyer P.S."/>
            <person name="Fillinger S."/>
            <person name="Fournier E."/>
            <person name="Gout L."/>
            <person name="Hahn M."/>
            <person name="Kohn L."/>
            <person name="Lapalu N."/>
            <person name="Plummer K.M."/>
            <person name="Pradier J.M."/>
            <person name="Quevillon E."/>
            <person name="Sharon A."/>
            <person name="Simon A."/>
            <person name="ten Have A."/>
            <person name="Tudzynski B."/>
            <person name="Tudzynski P."/>
            <person name="Wincker P."/>
            <person name="Andrew M."/>
            <person name="Anthouard V."/>
            <person name="Beever R.E."/>
            <person name="Beffa R."/>
            <person name="Benoit I."/>
            <person name="Bouzid O."/>
            <person name="Brault B."/>
            <person name="Chen Z."/>
            <person name="Choquer M."/>
            <person name="Collemare J."/>
            <person name="Cotton P."/>
            <person name="Danchin E.G."/>
            <person name="Da Silva C."/>
            <person name="Gautier A."/>
            <person name="Giraud C."/>
            <person name="Giraud T."/>
            <person name="Gonzalez C."/>
            <person name="Grossetete S."/>
            <person name="Guldener U."/>
            <person name="Henrissat B."/>
            <person name="Howlett B.J."/>
            <person name="Kodira C."/>
            <person name="Kretschmer M."/>
            <person name="Lappartient A."/>
            <person name="Leroch M."/>
            <person name="Levis C."/>
            <person name="Mauceli E."/>
            <person name="Neuveglise C."/>
            <person name="Oeser B."/>
            <person name="Pearson M."/>
            <person name="Poulain J."/>
            <person name="Poussereau N."/>
            <person name="Quesneville H."/>
            <person name="Rascle C."/>
            <person name="Schumacher J."/>
            <person name="Segurens B."/>
            <person name="Sexton A."/>
            <person name="Silva E."/>
            <person name="Sirven C."/>
            <person name="Soanes D.M."/>
            <person name="Talbot N.J."/>
            <person name="Templeton M."/>
            <person name="Yandava C."/>
            <person name="Yarden O."/>
            <person name="Zeng Q."/>
            <person name="Rollins J.A."/>
            <person name="Lebrun M.H."/>
            <person name="Dickman M."/>
        </authorList>
    </citation>
    <scope>NUCLEOTIDE SEQUENCE [LARGE SCALE GENOMIC DNA]</scope>
    <source>
        <strain evidence="2">T4</strain>
    </source>
</reference>
<dbReference type="AlphaFoldDB" id="G2YHY8"/>
<dbReference type="EMBL" id="FQ790337">
    <property type="protein sequence ID" value="CCD51325.1"/>
    <property type="molecule type" value="Genomic_DNA"/>
</dbReference>
<accession>G2YHY8</accession>